<dbReference type="Proteomes" id="UP001215598">
    <property type="component" value="Unassembled WGS sequence"/>
</dbReference>
<reference evidence="1" key="1">
    <citation type="submission" date="2023-03" db="EMBL/GenBank/DDBJ databases">
        <title>Massive genome expansion in bonnet fungi (Mycena s.s.) driven by repeated elements and novel gene families across ecological guilds.</title>
        <authorList>
            <consortium name="Lawrence Berkeley National Laboratory"/>
            <person name="Harder C.B."/>
            <person name="Miyauchi S."/>
            <person name="Viragh M."/>
            <person name="Kuo A."/>
            <person name="Thoen E."/>
            <person name="Andreopoulos B."/>
            <person name="Lu D."/>
            <person name="Skrede I."/>
            <person name="Drula E."/>
            <person name="Henrissat B."/>
            <person name="Morin E."/>
            <person name="Kohler A."/>
            <person name="Barry K."/>
            <person name="LaButti K."/>
            <person name="Morin E."/>
            <person name="Salamov A."/>
            <person name="Lipzen A."/>
            <person name="Mereny Z."/>
            <person name="Hegedus B."/>
            <person name="Baldrian P."/>
            <person name="Stursova M."/>
            <person name="Weitz H."/>
            <person name="Taylor A."/>
            <person name="Grigoriev I.V."/>
            <person name="Nagy L.G."/>
            <person name="Martin F."/>
            <person name="Kauserud H."/>
        </authorList>
    </citation>
    <scope>NUCLEOTIDE SEQUENCE</scope>
    <source>
        <strain evidence="1">CBHHK182m</strain>
    </source>
</reference>
<evidence type="ECO:0000313" key="2">
    <source>
        <dbReference type="Proteomes" id="UP001215598"/>
    </source>
</evidence>
<protein>
    <submittedName>
        <fullName evidence="1">Uncharacterized protein</fullName>
    </submittedName>
</protein>
<proteinExistence type="predicted"/>
<dbReference type="EMBL" id="JARKIB010000438">
    <property type="protein sequence ID" value="KAJ7707992.1"/>
    <property type="molecule type" value="Genomic_DNA"/>
</dbReference>
<keyword evidence="2" id="KW-1185">Reference proteome</keyword>
<accession>A0AAD7GY79</accession>
<organism evidence="1 2">
    <name type="scientific">Mycena metata</name>
    <dbReference type="NCBI Taxonomy" id="1033252"/>
    <lineage>
        <taxon>Eukaryota</taxon>
        <taxon>Fungi</taxon>
        <taxon>Dikarya</taxon>
        <taxon>Basidiomycota</taxon>
        <taxon>Agaricomycotina</taxon>
        <taxon>Agaricomycetes</taxon>
        <taxon>Agaricomycetidae</taxon>
        <taxon>Agaricales</taxon>
        <taxon>Marasmiineae</taxon>
        <taxon>Mycenaceae</taxon>
        <taxon>Mycena</taxon>
    </lineage>
</organism>
<dbReference type="AlphaFoldDB" id="A0AAD7GY79"/>
<evidence type="ECO:0000313" key="1">
    <source>
        <dbReference type="EMBL" id="KAJ7707992.1"/>
    </source>
</evidence>
<comment type="caution">
    <text evidence="1">The sequence shown here is derived from an EMBL/GenBank/DDBJ whole genome shotgun (WGS) entry which is preliminary data.</text>
</comment>
<sequence>MGRKGRKRKRVAKKDHKNLRLWAEGKREKVLVPHIEEYTNALERGWRDERDCLQKICNEFHAKIDWRLQDHEEPDVLPDYDPLAPVPAEDLGEAEKNNKRKRIELLTLAFTSHLLPNCGGRKY</sequence>
<name>A0AAD7GY79_9AGAR</name>
<gene>
    <name evidence="1" type="ORF">B0H16DRAFT_1481453</name>
</gene>